<protein>
    <submittedName>
        <fullName evidence="2">Uncharacterized protein</fullName>
    </submittedName>
</protein>
<feature type="compositionally biased region" description="Basic and acidic residues" evidence="1">
    <location>
        <begin position="41"/>
        <end position="53"/>
    </location>
</feature>
<dbReference type="AlphaFoldDB" id="A0A151AJC6"/>
<dbReference type="EMBL" id="LTAZ01000001">
    <property type="protein sequence ID" value="KYH27714.1"/>
    <property type="molecule type" value="Genomic_DNA"/>
</dbReference>
<keyword evidence="3" id="KW-1185">Reference proteome</keyword>
<reference evidence="2 3" key="1">
    <citation type="submission" date="2016-02" db="EMBL/GenBank/DDBJ databases">
        <title>Genome sequence of Halalkalicoccus paucihalophilus DSM 24557.</title>
        <authorList>
            <person name="Poehlein A."/>
            <person name="Daniel R."/>
        </authorList>
    </citation>
    <scope>NUCLEOTIDE SEQUENCE [LARGE SCALE GENOMIC DNA]</scope>
    <source>
        <strain evidence="2 3">DSM 24557</strain>
    </source>
</reference>
<name>A0A151AJC6_9EURY</name>
<sequence>MIMGNFLKGESVASRMAARTPAMGIAHPTVVPTNVEAEADEAPHRDEDEAIER</sequence>
<evidence type="ECO:0000256" key="1">
    <source>
        <dbReference type="SAM" id="MobiDB-lite"/>
    </source>
</evidence>
<feature type="region of interest" description="Disordered" evidence="1">
    <location>
        <begin position="24"/>
        <end position="53"/>
    </location>
</feature>
<evidence type="ECO:0000313" key="3">
    <source>
        <dbReference type="Proteomes" id="UP000075321"/>
    </source>
</evidence>
<evidence type="ECO:0000313" key="2">
    <source>
        <dbReference type="EMBL" id="KYH27714.1"/>
    </source>
</evidence>
<comment type="caution">
    <text evidence="2">The sequence shown here is derived from an EMBL/GenBank/DDBJ whole genome shotgun (WGS) entry which is preliminary data.</text>
</comment>
<organism evidence="2 3">
    <name type="scientific">Halalkalicoccus paucihalophilus</name>
    <dbReference type="NCBI Taxonomy" id="1008153"/>
    <lineage>
        <taxon>Archaea</taxon>
        <taxon>Methanobacteriati</taxon>
        <taxon>Methanobacteriota</taxon>
        <taxon>Stenosarchaea group</taxon>
        <taxon>Halobacteria</taxon>
        <taxon>Halobacteriales</taxon>
        <taxon>Halococcaceae</taxon>
        <taxon>Halalkalicoccus</taxon>
    </lineage>
</organism>
<dbReference type="Proteomes" id="UP000075321">
    <property type="component" value="Unassembled WGS sequence"/>
</dbReference>
<gene>
    <name evidence="2" type="ORF">HAPAU_03820</name>
</gene>
<dbReference type="PATRIC" id="fig|1008153.3.peg.386"/>
<proteinExistence type="predicted"/>
<accession>A0A151AJC6</accession>